<dbReference type="EMBL" id="UYSU01014239">
    <property type="protein sequence ID" value="VDL88428.1"/>
    <property type="molecule type" value="Genomic_DNA"/>
</dbReference>
<dbReference type="AlphaFoldDB" id="A0A183SCU5"/>
<sequence>MFILWIAEALIANQEANRMSDNTGLEKTPTSVRTPPLFSDLHGEREAPSYRHDLPLKVRKRADSIDGHILRSAHSSRATTSVTVAAADIGPIPVILLLLLPIVTESANTEKFIRLCFCTQNGRLRILIEAHLTFAPMAATATTIIPSCPRR</sequence>
<protein>
    <submittedName>
        <fullName evidence="3">Secreted protein</fullName>
    </submittedName>
</protein>
<name>A0A183SCU5_SCHSO</name>
<organism evidence="3">
    <name type="scientific">Schistocephalus solidus</name>
    <name type="common">Tapeworm</name>
    <dbReference type="NCBI Taxonomy" id="70667"/>
    <lineage>
        <taxon>Eukaryota</taxon>
        <taxon>Metazoa</taxon>
        <taxon>Spiralia</taxon>
        <taxon>Lophotrochozoa</taxon>
        <taxon>Platyhelminthes</taxon>
        <taxon>Cestoda</taxon>
        <taxon>Eucestoda</taxon>
        <taxon>Diphyllobothriidea</taxon>
        <taxon>Diphyllobothriidae</taxon>
        <taxon>Schistocephalus</taxon>
    </lineage>
</organism>
<gene>
    <name evidence="1" type="ORF">SSLN_LOCUS2043</name>
</gene>
<reference evidence="3" key="1">
    <citation type="submission" date="2016-06" db="UniProtKB">
        <authorList>
            <consortium name="WormBaseParasite"/>
        </authorList>
    </citation>
    <scope>IDENTIFICATION</scope>
</reference>
<reference evidence="1 2" key="2">
    <citation type="submission" date="2018-11" db="EMBL/GenBank/DDBJ databases">
        <authorList>
            <consortium name="Pathogen Informatics"/>
        </authorList>
    </citation>
    <scope>NUCLEOTIDE SEQUENCE [LARGE SCALE GENOMIC DNA]</scope>
    <source>
        <strain evidence="1 2">NST_G2</strain>
    </source>
</reference>
<keyword evidence="2" id="KW-1185">Reference proteome</keyword>
<dbReference type="WBParaSite" id="SSLN_0000211301-mRNA-1">
    <property type="protein sequence ID" value="SSLN_0000211301-mRNA-1"/>
    <property type="gene ID" value="SSLN_0000211301"/>
</dbReference>
<proteinExistence type="predicted"/>
<dbReference type="Proteomes" id="UP000275846">
    <property type="component" value="Unassembled WGS sequence"/>
</dbReference>
<evidence type="ECO:0000313" key="3">
    <source>
        <dbReference type="WBParaSite" id="SSLN_0000211301-mRNA-1"/>
    </source>
</evidence>
<evidence type="ECO:0000313" key="1">
    <source>
        <dbReference type="EMBL" id="VDL88428.1"/>
    </source>
</evidence>
<evidence type="ECO:0000313" key="2">
    <source>
        <dbReference type="Proteomes" id="UP000275846"/>
    </source>
</evidence>
<accession>A0A183SCU5</accession>